<gene>
    <name evidence="5" type="ORF">CTheo_2309</name>
</gene>
<evidence type="ECO:0000313" key="5">
    <source>
        <dbReference type="EMBL" id="KAB5594228.1"/>
    </source>
</evidence>
<dbReference type="PROSITE" id="PS50304">
    <property type="entry name" value="TUDOR"/>
    <property type="match status" value="1"/>
</dbReference>
<name>A0A5N5QRH7_9AGAM</name>
<evidence type="ECO:0000259" key="4">
    <source>
        <dbReference type="PROSITE" id="PS50304"/>
    </source>
</evidence>
<comment type="subcellular location">
    <subcellularLocation>
        <location evidence="1">Nucleus</location>
    </subcellularLocation>
</comment>
<dbReference type="PANTHER" id="PTHR46297:SF2">
    <property type="entry name" value="TUDOR DOMAIN-CONTAINING PROTEIN"/>
    <property type="match status" value="1"/>
</dbReference>
<dbReference type="SUPFAM" id="SSF63748">
    <property type="entry name" value="Tudor/PWWP/MBT"/>
    <property type="match status" value="1"/>
</dbReference>
<dbReference type="EMBL" id="SSOP01000023">
    <property type="protein sequence ID" value="KAB5594228.1"/>
    <property type="molecule type" value="Genomic_DNA"/>
</dbReference>
<dbReference type="PANTHER" id="PTHR46297">
    <property type="entry name" value="ZINC FINGER CCCH-TYPE WITH G PATCH DOMAIN-CONTAINING PROTEIN"/>
    <property type="match status" value="1"/>
</dbReference>
<feature type="compositionally biased region" description="Low complexity" evidence="3">
    <location>
        <begin position="58"/>
        <end position="72"/>
    </location>
</feature>
<protein>
    <submittedName>
        <fullName evidence="5">Survival of motor neuron-related-splicing factor 30</fullName>
    </submittedName>
</protein>
<dbReference type="SMART" id="SM00333">
    <property type="entry name" value="TUDOR"/>
    <property type="match status" value="1"/>
</dbReference>
<evidence type="ECO:0000256" key="1">
    <source>
        <dbReference type="ARBA" id="ARBA00004123"/>
    </source>
</evidence>
<dbReference type="OrthoDB" id="79171at2759"/>
<keyword evidence="2" id="KW-0539">Nucleus</keyword>
<dbReference type="CDD" id="cd21182">
    <property type="entry name" value="Tudor_SMN_SPF30-like"/>
    <property type="match status" value="1"/>
</dbReference>
<dbReference type="AlphaFoldDB" id="A0A5N5QRH7"/>
<organism evidence="5 6">
    <name type="scientific">Ceratobasidium theobromae</name>
    <dbReference type="NCBI Taxonomy" id="1582974"/>
    <lineage>
        <taxon>Eukaryota</taxon>
        <taxon>Fungi</taxon>
        <taxon>Dikarya</taxon>
        <taxon>Basidiomycota</taxon>
        <taxon>Agaricomycotina</taxon>
        <taxon>Agaricomycetes</taxon>
        <taxon>Cantharellales</taxon>
        <taxon>Ceratobasidiaceae</taxon>
        <taxon>Ceratobasidium</taxon>
    </lineage>
</organism>
<keyword evidence="6" id="KW-1185">Reference proteome</keyword>
<evidence type="ECO:0000256" key="3">
    <source>
        <dbReference type="SAM" id="MobiDB-lite"/>
    </source>
</evidence>
<dbReference type="InterPro" id="IPR002999">
    <property type="entry name" value="Tudor"/>
</dbReference>
<evidence type="ECO:0000256" key="2">
    <source>
        <dbReference type="ARBA" id="ARBA00023242"/>
    </source>
</evidence>
<feature type="region of interest" description="Disordered" evidence="3">
    <location>
        <begin position="47"/>
        <end position="85"/>
    </location>
</feature>
<feature type="domain" description="Tudor" evidence="4">
    <location>
        <begin position="84"/>
        <end position="146"/>
    </location>
</feature>
<reference evidence="5 6" key="1">
    <citation type="journal article" date="2019" name="Fungal Biol. Biotechnol.">
        <title>Draft genome sequence of fastidious pathogen Ceratobasidium theobromae, which causes vascular-streak dieback in Theobroma cacao.</title>
        <authorList>
            <person name="Ali S.S."/>
            <person name="Asman A."/>
            <person name="Shao J."/>
            <person name="Firmansyah A.P."/>
            <person name="Susilo A.W."/>
            <person name="Rosmana A."/>
            <person name="McMahon P."/>
            <person name="Junaid M."/>
            <person name="Guest D."/>
            <person name="Kheng T.Y."/>
            <person name="Meinhardt L.W."/>
            <person name="Bailey B.A."/>
        </authorList>
    </citation>
    <scope>NUCLEOTIDE SEQUENCE [LARGE SCALE GENOMIC DNA]</scope>
    <source>
        <strain evidence="5 6">CT2</strain>
    </source>
</reference>
<proteinExistence type="predicted"/>
<accession>A0A5N5QRH7</accession>
<dbReference type="GO" id="GO:0005634">
    <property type="term" value="C:nucleus"/>
    <property type="evidence" value="ECO:0007669"/>
    <property type="project" value="UniProtKB-SubCell"/>
</dbReference>
<feature type="region of interest" description="Disordered" evidence="3">
    <location>
        <begin position="142"/>
        <end position="175"/>
    </location>
</feature>
<dbReference type="Proteomes" id="UP000383932">
    <property type="component" value="Unassembled WGS sequence"/>
</dbReference>
<comment type="caution">
    <text evidence="5">The sequence shown here is derived from an EMBL/GenBank/DDBJ whole genome shotgun (WGS) entry which is preliminary data.</text>
</comment>
<sequence length="269" mass="29388">MDKNELETYQVQLSQVELALTSDPDNEELTSLRSELKELILLTETALAQAEGDPSPAPAASGSAQQGASTSSNVSRSKPTPAASLQAGDECLAKYSSDGQWYPARITSVGGSDERRVFSIVFKGYNSTELVDAASLKPMPANYRNHNPVINKRKLTKEEEEEREKKKKKNEKKLEVRAQKAKEQNNKQAAWQKFAKKSEKKGVAIAGVQGNSIFRTPDNPYGRGQFCLLIDVLSITDFGLAVGVTGSGRGMTEYAAREKHKFVADESAS</sequence>
<evidence type="ECO:0000313" key="6">
    <source>
        <dbReference type="Proteomes" id="UP000383932"/>
    </source>
</evidence>
<dbReference type="Gene3D" id="2.30.30.140">
    <property type="match status" value="1"/>
</dbReference>